<reference evidence="1" key="1">
    <citation type="submission" date="2014-09" db="EMBL/GenBank/DDBJ databases">
        <authorList>
            <person name="Magalhaes I.L.F."/>
            <person name="Oliveira U."/>
            <person name="Santos F.R."/>
            <person name="Vidigal T.H.D.A."/>
            <person name="Brescovit A.D."/>
            <person name="Santos A.J."/>
        </authorList>
    </citation>
    <scope>NUCLEOTIDE SEQUENCE</scope>
    <source>
        <tissue evidence="1">Shoot tissue taken approximately 20 cm above the soil surface</tissue>
    </source>
</reference>
<reference evidence="1" key="2">
    <citation type="journal article" date="2015" name="Data Brief">
        <title>Shoot transcriptome of the giant reed, Arundo donax.</title>
        <authorList>
            <person name="Barrero R.A."/>
            <person name="Guerrero F.D."/>
            <person name="Moolhuijzen P."/>
            <person name="Goolsby J.A."/>
            <person name="Tidwell J."/>
            <person name="Bellgard S.E."/>
            <person name="Bellgard M.I."/>
        </authorList>
    </citation>
    <scope>NUCLEOTIDE SEQUENCE</scope>
    <source>
        <tissue evidence="1">Shoot tissue taken approximately 20 cm above the soil surface</tissue>
    </source>
</reference>
<proteinExistence type="predicted"/>
<organism evidence="1">
    <name type="scientific">Arundo donax</name>
    <name type="common">Giant reed</name>
    <name type="synonym">Donax arundinaceus</name>
    <dbReference type="NCBI Taxonomy" id="35708"/>
    <lineage>
        <taxon>Eukaryota</taxon>
        <taxon>Viridiplantae</taxon>
        <taxon>Streptophyta</taxon>
        <taxon>Embryophyta</taxon>
        <taxon>Tracheophyta</taxon>
        <taxon>Spermatophyta</taxon>
        <taxon>Magnoliopsida</taxon>
        <taxon>Liliopsida</taxon>
        <taxon>Poales</taxon>
        <taxon>Poaceae</taxon>
        <taxon>PACMAD clade</taxon>
        <taxon>Arundinoideae</taxon>
        <taxon>Arundineae</taxon>
        <taxon>Arundo</taxon>
    </lineage>
</organism>
<dbReference type="AlphaFoldDB" id="A0A0A9H716"/>
<evidence type="ECO:0000313" key="1">
    <source>
        <dbReference type="EMBL" id="JAE31584.1"/>
    </source>
</evidence>
<name>A0A0A9H716_ARUDO</name>
<sequence>METVVEHAEQVVFSAKFDDFAVRNAGLCVEITRALLAKMKTRTKARQCIEVELES</sequence>
<dbReference type="EMBL" id="GBRH01166312">
    <property type="protein sequence ID" value="JAE31584.1"/>
    <property type="molecule type" value="Transcribed_RNA"/>
</dbReference>
<protein>
    <submittedName>
        <fullName evidence="1">Uncharacterized protein</fullName>
    </submittedName>
</protein>
<accession>A0A0A9H716</accession>